<feature type="binding site" evidence="5">
    <location>
        <position position="295"/>
    </location>
    <ligand>
        <name>Fe cation</name>
        <dbReference type="ChEBI" id="CHEBI:24875"/>
        <note>catalytic</note>
    </ligand>
</feature>
<sequence>MGSPIETTIRETMAKGLETLAAFNRKHLPAPANGNPFLTGMHTPMTEERTLTELPVTGTIPAGLDGRYLRIGPNPVAADPASYHWFTGDGMVHGLAIADGRALWYRNRWIRSNAVAEARGVAPAPGPRHEFDTVNTNVVEIGGRTFALVEAGSYPVELGETLDDQRYNSFDGTLHGSFSAHPHRDPKTGEQHAICYEGRDPGTIRHVVADATGRVIREEPIAVKHGPMIHDCALTDRFVIILDLPVTFSMRTLVAGHGFPYRWNPAHPARVGLMPRHGRQEDIIWCPVAPGYAFHVANAHDTQDGRVILDLCVYDTMFGDGAQGPDARSRGLERWTIDPARHTVAIRTLDPAPQEFPRPDERFFGQPCRHVWSLALPANPADRFLGATALYAHDLTTGERQIHDFGPSRHPGEFVFVPETADSPEGHGWLIGFVIDMASETTDLVILDARRFQEPPVAAIHLPHRVPPGFHGNWVAKDMAQ</sequence>
<comment type="caution">
    <text evidence="7">The sequence shown here is derived from an EMBL/GenBank/DDBJ whole genome shotgun (WGS) entry which is preliminary data.</text>
</comment>
<evidence type="ECO:0000313" key="7">
    <source>
        <dbReference type="EMBL" id="MBB2160370.1"/>
    </source>
</evidence>
<evidence type="ECO:0000256" key="6">
    <source>
        <dbReference type="RuleBase" id="RU364048"/>
    </source>
</evidence>
<dbReference type="GO" id="GO:0010436">
    <property type="term" value="F:carotenoid dioxygenase activity"/>
    <property type="evidence" value="ECO:0007669"/>
    <property type="project" value="TreeGrafter"/>
</dbReference>
<feature type="binding site" evidence="5">
    <location>
        <position position="181"/>
    </location>
    <ligand>
        <name>Fe cation</name>
        <dbReference type="ChEBI" id="CHEBI:24875"/>
        <note>catalytic</note>
    </ligand>
</feature>
<evidence type="ECO:0000256" key="2">
    <source>
        <dbReference type="ARBA" id="ARBA00022723"/>
    </source>
</evidence>
<keyword evidence="4 5" id="KW-0408">Iron</keyword>
<dbReference type="PANTHER" id="PTHR10543">
    <property type="entry name" value="BETA-CAROTENE DIOXYGENASE"/>
    <property type="match status" value="1"/>
</dbReference>
<evidence type="ECO:0000256" key="3">
    <source>
        <dbReference type="ARBA" id="ARBA00023002"/>
    </source>
</evidence>
<keyword evidence="6" id="KW-0223">Dioxygenase</keyword>
<dbReference type="GO" id="GO:0016121">
    <property type="term" value="P:carotene catabolic process"/>
    <property type="evidence" value="ECO:0007669"/>
    <property type="project" value="TreeGrafter"/>
</dbReference>
<organism evidence="7 8">
    <name type="scientific">Gluconacetobacter sacchari</name>
    <dbReference type="NCBI Taxonomy" id="92759"/>
    <lineage>
        <taxon>Bacteria</taxon>
        <taxon>Pseudomonadati</taxon>
        <taxon>Pseudomonadota</taxon>
        <taxon>Alphaproteobacteria</taxon>
        <taxon>Acetobacterales</taxon>
        <taxon>Acetobacteraceae</taxon>
        <taxon>Gluconacetobacter</taxon>
    </lineage>
</organism>
<dbReference type="Proteomes" id="UP000589085">
    <property type="component" value="Unassembled WGS sequence"/>
</dbReference>
<dbReference type="InterPro" id="IPR004294">
    <property type="entry name" value="Carotenoid_Oase"/>
</dbReference>
<dbReference type="EC" id="1.13.11.-" evidence="6"/>
<reference evidence="7 8" key="1">
    <citation type="submission" date="2020-04" db="EMBL/GenBank/DDBJ databases">
        <title>Description of novel Gluconacetobacter.</title>
        <authorList>
            <person name="Sombolestani A."/>
        </authorList>
    </citation>
    <scope>NUCLEOTIDE SEQUENCE [LARGE SCALE GENOMIC DNA]</scope>
    <source>
        <strain evidence="7 8">LMG 19747</strain>
    </source>
</reference>
<feature type="binding site" evidence="5">
    <location>
        <position position="230"/>
    </location>
    <ligand>
        <name>Fe cation</name>
        <dbReference type="ChEBI" id="CHEBI:24875"/>
        <note>catalytic</note>
    </ligand>
</feature>
<evidence type="ECO:0000256" key="5">
    <source>
        <dbReference type="PIRSR" id="PIRSR604294-1"/>
    </source>
</evidence>
<protein>
    <recommendedName>
        <fullName evidence="6">Dioxygenase</fullName>
        <ecNumber evidence="6">1.13.11.-</ecNumber>
    </recommendedName>
</protein>
<dbReference type="Pfam" id="PF03055">
    <property type="entry name" value="RPE65"/>
    <property type="match status" value="1"/>
</dbReference>
<feature type="binding site" evidence="5">
    <location>
        <position position="471"/>
    </location>
    <ligand>
        <name>Fe cation</name>
        <dbReference type="ChEBI" id="CHEBI:24875"/>
        <note>catalytic</note>
    </ligand>
</feature>
<name>A0A7W4ICL7_9PROT</name>
<comment type="cofactor">
    <cofactor evidence="5 6">
        <name>Fe(2+)</name>
        <dbReference type="ChEBI" id="CHEBI:29033"/>
    </cofactor>
    <text evidence="5 6">Binds 1 Fe(2+) ion per subunit.</text>
</comment>
<dbReference type="RefSeq" id="WP_182997235.1">
    <property type="nucleotide sequence ID" value="NZ_JABEQJ010000010.1"/>
</dbReference>
<evidence type="ECO:0000256" key="1">
    <source>
        <dbReference type="ARBA" id="ARBA00006787"/>
    </source>
</evidence>
<keyword evidence="3 6" id="KW-0560">Oxidoreductase</keyword>
<comment type="similarity">
    <text evidence="1 6">Belongs to the carotenoid oxygenase family.</text>
</comment>
<proteinExistence type="inferred from homology"/>
<dbReference type="EMBL" id="JABEQJ010000010">
    <property type="protein sequence ID" value="MBB2160370.1"/>
    <property type="molecule type" value="Genomic_DNA"/>
</dbReference>
<dbReference type="PANTHER" id="PTHR10543:SF89">
    <property type="entry name" value="CAROTENOID 9,10(9',10')-CLEAVAGE DIOXYGENASE 1"/>
    <property type="match status" value="1"/>
</dbReference>
<gene>
    <name evidence="7" type="ORF">HLH48_09320</name>
</gene>
<keyword evidence="2 5" id="KW-0479">Metal-binding</keyword>
<evidence type="ECO:0000256" key="4">
    <source>
        <dbReference type="ARBA" id="ARBA00023004"/>
    </source>
</evidence>
<dbReference type="GO" id="GO:0046872">
    <property type="term" value="F:metal ion binding"/>
    <property type="evidence" value="ECO:0007669"/>
    <property type="project" value="UniProtKB-KW"/>
</dbReference>
<accession>A0A7W4ICL7</accession>
<dbReference type="AlphaFoldDB" id="A0A7W4ICL7"/>
<evidence type="ECO:0000313" key="8">
    <source>
        <dbReference type="Proteomes" id="UP000589085"/>
    </source>
</evidence>